<dbReference type="Pfam" id="PF11588">
    <property type="entry name" value="DUF3243"/>
    <property type="match status" value="1"/>
</dbReference>
<reference evidence="1 2" key="1">
    <citation type="journal article" date="2018" name="Environ. Microbiol.">
        <title>Novel energy conservation strategies and behaviour of Pelotomaculum schinkii driving syntrophic propionate catabolism.</title>
        <authorList>
            <person name="Hidalgo-Ahumada C.A.P."/>
            <person name="Nobu M.K."/>
            <person name="Narihiro T."/>
            <person name="Tamaki H."/>
            <person name="Liu W.T."/>
            <person name="Kamagata Y."/>
            <person name="Stams A.J.M."/>
            <person name="Imachi H."/>
            <person name="Sousa D.Z."/>
        </authorList>
    </citation>
    <scope>NUCLEOTIDE SEQUENCE [LARGE SCALE GENOMIC DNA]</scope>
    <source>
        <strain evidence="1 2">MGP</strain>
    </source>
</reference>
<proteinExistence type="predicted"/>
<dbReference type="InterPro" id="IPR024702">
    <property type="entry name" value="Uncharacterised_YmfJ"/>
</dbReference>
<dbReference type="InterPro" id="IPR038292">
    <property type="entry name" value="YmfJ/YflH_sf"/>
</dbReference>
<organism evidence="1 2">
    <name type="scientific">Pelotomaculum propionicicum</name>
    <dbReference type="NCBI Taxonomy" id="258475"/>
    <lineage>
        <taxon>Bacteria</taxon>
        <taxon>Bacillati</taxon>
        <taxon>Bacillota</taxon>
        <taxon>Clostridia</taxon>
        <taxon>Eubacteriales</taxon>
        <taxon>Desulfotomaculaceae</taxon>
        <taxon>Pelotomaculum</taxon>
    </lineage>
</organism>
<dbReference type="EMBL" id="QFFZ01000043">
    <property type="protein sequence ID" value="TEB09573.1"/>
    <property type="molecule type" value="Genomic_DNA"/>
</dbReference>
<dbReference type="InterPro" id="IPR021637">
    <property type="entry name" value="DUF3243"/>
</dbReference>
<name>A0A4Y7RL44_9FIRM</name>
<protein>
    <recommendedName>
        <fullName evidence="3">DUF3243 domain-containing protein</fullName>
    </recommendedName>
</protein>
<accession>A0A4Y7RL44</accession>
<evidence type="ECO:0008006" key="3">
    <source>
        <dbReference type="Google" id="ProtNLM"/>
    </source>
</evidence>
<keyword evidence="2" id="KW-1185">Reference proteome</keyword>
<evidence type="ECO:0000313" key="1">
    <source>
        <dbReference type="EMBL" id="TEB09573.1"/>
    </source>
</evidence>
<evidence type="ECO:0000313" key="2">
    <source>
        <dbReference type="Proteomes" id="UP000297597"/>
    </source>
</evidence>
<comment type="caution">
    <text evidence="1">The sequence shown here is derived from an EMBL/GenBank/DDBJ whole genome shotgun (WGS) entry which is preliminary data.</text>
</comment>
<gene>
    <name evidence="1" type="ORF">Pmgp_03004</name>
</gene>
<dbReference type="RefSeq" id="WP_345789152.1">
    <property type="nucleotide sequence ID" value="NZ_QFFZ01000043.1"/>
</dbReference>
<dbReference type="AlphaFoldDB" id="A0A4Y7RL44"/>
<sequence length="86" mass="9715">MMEIGTSWHDWKKTLGKAVNAAELAGMSDETINQAAYRMGNFFAANFDPGNREQRLLKELWEVGAEDEKKSLAKMIAKLVDRDTSH</sequence>
<dbReference type="Proteomes" id="UP000297597">
    <property type="component" value="Unassembled WGS sequence"/>
</dbReference>
<dbReference type="Gene3D" id="1.10.760.20">
    <property type="entry name" value="Protein of unknown function DUF3243"/>
    <property type="match status" value="1"/>
</dbReference>
<dbReference type="PIRSF" id="PIRSF004764">
    <property type="entry name" value="YmfJ"/>
    <property type="match status" value="1"/>
</dbReference>